<name>A0AAV9XI92_9PEZI</name>
<feature type="domain" description="DUF6594" evidence="3">
    <location>
        <begin position="46"/>
        <end position="305"/>
    </location>
</feature>
<comment type="caution">
    <text evidence="4">The sequence shown here is derived from an EMBL/GenBank/DDBJ whole genome shotgun (WGS) entry which is preliminary data.</text>
</comment>
<feature type="transmembrane region" description="Helical" evidence="2">
    <location>
        <begin position="266"/>
        <end position="286"/>
    </location>
</feature>
<proteinExistence type="predicted"/>
<evidence type="ECO:0000256" key="2">
    <source>
        <dbReference type="SAM" id="Phobius"/>
    </source>
</evidence>
<evidence type="ECO:0000256" key="1">
    <source>
        <dbReference type="SAM" id="MobiDB-lite"/>
    </source>
</evidence>
<dbReference type="InterPro" id="IPR046529">
    <property type="entry name" value="DUF6594"/>
</dbReference>
<dbReference type="Proteomes" id="UP001365542">
    <property type="component" value="Unassembled WGS sequence"/>
</dbReference>
<feature type="region of interest" description="Disordered" evidence="1">
    <location>
        <begin position="1"/>
        <end position="39"/>
    </location>
</feature>
<gene>
    <name evidence="4" type="ORF">TWF694_008267</name>
</gene>
<dbReference type="AlphaFoldDB" id="A0AAV9XI92"/>
<protein>
    <recommendedName>
        <fullName evidence="3">DUF6594 domain-containing protein</fullName>
    </recommendedName>
</protein>
<sequence length="333" mass="37891">MTSQPQVPPILPVYNNIPLEPLNNGPPRNPDRPRRRTKYDDVPVGYSKVATYLNGHEDAAIFRRFGDLKARVLLTQQAEIEEKEERLKGIDQAEEEDANERGVEPDNKTWLKDRNTERKELVEDIAKLLRRYEKDVLLYRQMRLLPKAQSIQIKNYKNVIYNEQPFAPDEKRILDDPDDLVALHKENEDNVELWEPIAEITDNAFRYLRRKIFKHKSDYVFRNARYITTLSTRAMVGVSRLFLGIFVSIVVTGGVIALHFADTDDLRLLVLCVATLLCAILTSILTTAKRGEVFAVAAAYCAVLVVFVGSTLSNTSTVQLQYGNTIINGTIAS</sequence>
<accession>A0AAV9XI92</accession>
<dbReference type="EMBL" id="JAVHJO010000004">
    <property type="protein sequence ID" value="KAK6540884.1"/>
    <property type="molecule type" value="Genomic_DNA"/>
</dbReference>
<feature type="transmembrane region" description="Helical" evidence="2">
    <location>
        <begin position="241"/>
        <end position="260"/>
    </location>
</feature>
<evidence type="ECO:0000313" key="5">
    <source>
        <dbReference type="Proteomes" id="UP001365542"/>
    </source>
</evidence>
<keyword evidence="5" id="KW-1185">Reference proteome</keyword>
<organism evidence="4 5">
    <name type="scientific">Orbilia ellipsospora</name>
    <dbReference type="NCBI Taxonomy" id="2528407"/>
    <lineage>
        <taxon>Eukaryota</taxon>
        <taxon>Fungi</taxon>
        <taxon>Dikarya</taxon>
        <taxon>Ascomycota</taxon>
        <taxon>Pezizomycotina</taxon>
        <taxon>Orbiliomycetes</taxon>
        <taxon>Orbiliales</taxon>
        <taxon>Orbiliaceae</taxon>
        <taxon>Orbilia</taxon>
    </lineage>
</organism>
<evidence type="ECO:0000313" key="4">
    <source>
        <dbReference type="EMBL" id="KAK6540884.1"/>
    </source>
</evidence>
<feature type="transmembrane region" description="Helical" evidence="2">
    <location>
        <begin position="293"/>
        <end position="312"/>
    </location>
</feature>
<evidence type="ECO:0000259" key="3">
    <source>
        <dbReference type="Pfam" id="PF20237"/>
    </source>
</evidence>
<dbReference type="Pfam" id="PF20237">
    <property type="entry name" value="DUF6594"/>
    <property type="match status" value="1"/>
</dbReference>
<keyword evidence="2" id="KW-0812">Transmembrane</keyword>
<dbReference type="PANTHER" id="PTHR34502:SF5">
    <property type="entry name" value="DUF6594 DOMAIN-CONTAINING PROTEIN"/>
    <property type="match status" value="1"/>
</dbReference>
<feature type="region of interest" description="Disordered" evidence="1">
    <location>
        <begin position="86"/>
        <end position="107"/>
    </location>
</feature>
<feature type="compositionally biased region" description="Pro residues" evidence="1">
    <location>
        <begin position="1"/>
        <end position="11"/>
    </location>
</feature>
<keyword evidence="2" id="KW-1133">Transmembrane helix</keyword>
<reference evidence="4 5" key="1">
    <citation type="submission" date="2019-10" db="EMBL/GenBank/DDBJ databases">
        <authorList>
            <person name="Palmer J.M."/>
        </authorList>
    </citation>
    <scope>NUCLEOTIDE SEQUENCE [LARGE SCALE GENOMIC DNA]</scope>
    <source>
        <strain evidence="4 5">TWF694</strain>
    </source>
</reference>
<dbReference type="PANTHER" id="PTHR34502">
    <property type="entry name" value="DUF6594 DOMAIN-CONTAINING PROTEIN-RELATED"/>
    <property type="match status" value="1"/>
</dbReference>
<keyword evidence="2" id="KW-0472">Membrane</keyword>